<feature type="transmembrane region" description="Helical" evidence="7">
    <location>
        <begin position="150"/>
        <end position="173"/>
    </location>
</feature>
<dbReference type="PATRIC" id="fig|1193502.14.peg.1913"/>
<proteinExistence type="inferred from homology"/>
<dbReference type="RefSeq" id="WP_069478310.1">
    <property type="nucleotide sequence ID" value="NZ_CP017111.1"/>
</dbReference>
<dbReference type="InterPro" id="IPR001123">
    <property type="entry name" value="LeuE-type"/>
</dbReference>
<evidence type="ECO:0000256" key="1">
    <source>
        <dbReference type="ARBA" id="ARBA00004651"/>
    </source>
</evidence>
<dbReference type="Proteomes" id="UP000094609">
    <property type="component" value="Chromosome"/>
</dbReference>
<dbReference type="EMBL" id="CP017111">
    <property type="protein sequence ID" value="AOO65653.1"/>
    <property type="molecule type" value="Genomic_DNA"/>
</dbReference>
<feature type="transmembrane region" description="Helical" evidence="7">
    <location>
        <begin position="115"/>
        <end position="138"/>
    </location>
</feature>
<keyword evidence="6 7" id="KW-0472">Membrane</keyword>
<evidence type="ECO:0000256" key="6">
    <source>
        <dbReference type="ARBA" id="ARBA00023136"/>
    </source>
</evidence>
<gene>
    <name evidence="8" type="ORF">SHALO_1882</name>
</gene>
<keyword evidence="9" id="KW-1185">Reference proteome</keyword>
<dbReference type="GO" id="GO:0015190">
    <property type="term" value="F:L-leucine transmembrane transporter activity"/>
    <property type="evidence" value="ECO:0007669"/>
    <property type="project" value="TreeGrafter"/>
</dbReference>
<dbReference type="GO" id="GO:0015820">
    <property type="term" value="P:L-leucine transport"/>
    <property type="evidence" value="ECO:0007669"/>
    <property type="project" value="TreeGrafter"/>
</dbReference>
<dbReference type="GO" id="GO:0005886">
    <property type="term" value="C:plasma membrane"/>
    <property type="evidence" value="ECO:0007669"/>
    <property type="project" value="UniProtKB-SubCell"/>
</dbReference>
<evidence type="ECO:0000256" key="2">
    <source>
        <dbReference type="ARBA" id="ARBA00007928"/>
    </source>
</evidence>
<dbReference type="AlphaFoldDB" id="A0A1D7TKY7"/>
<organism evidence="8 9">
    <name type="scientific">Sulfurospirillum halorespirans DSM 13726</name>
    <dbReference type="NCBI Taxonomy" id="1193502"/>
    <lineage>
        <taxon>Bacteria</taxon>
        <taxon>Pseudomonadati</taxon>
        <taxon>Campylobacterota</taxon>
        <taxon>Epsilonproteobacteria</taxon>
        <taxon>Campylobacterales</taxon>
        <taxon>Sulfurospirillaceae</taxon>
        <taxon>Sulfurospirillum</taxon>
    </lineage>
</organism>
<evidence type="ECO:0000256" key="3">
    <source>
        <dbReference type="ARBA" id="ARBA00022475"/>
    </source>
</evidence>
<protein>
    <submittedName>
        <fullName evidence="8">Putative amino acid efflux protein</fullName>
    </submittedName>
</protein>
<dbReference type="PANTHER" id="PTHR30086">
    <property type="entry name" value="ARGININE EXPORTER PROTEIN ARGO"/>
    <property type="match status" value="1"/>
</dbReference>
<keyword evidence="3" id="KW-1003">Cell membrane</keyword>
<evidence type="ECO:0000256" key="4">
    <source>
        <dbReference type="ARBA" id="ARBA00022692"/>
    </source>
</evidence>
<keyword evidence="5 7" id="KW-1133">Transmembrane helix</keyword>
<dbReference type="PIRSF" id="PIRSF006324">
    <property type="entry name" value="LeuE"/>
    <property type="match status" value="1"/>
</dbReference>
<feature type="transmembrane region" description="Helical" evidence="7">
    <location>
        <begin position="185"/>
        <end position="203"/>
    </location>
</feature>
<evidence type="ECO:0000256" key="7">
    <source>
        <dbReference type="SAM" id="Phobius"/>
    </source>
</evidence>
<evidence type="ECO:0000313" key="9">
    <source>
        <dbReference type="Proteomes" id="UP000094609"/>
    </source>
</evidence>
<comment type="similarity">
    <text evidence="2">Belongs to the Rht family.</text>
</comment>
<feature type="transmembrane region" description="Helical" evidence="7">
    <location>
        <begin position="75"/>
        <end position="94"/>
    </location>
</feature>
<evidence type="ECO:0000256" key="5">
    <source>
        <dbReference type="ARBA" id="ARBA00022989"/>
    </source>
</evidence>
<dbReference type="STRING" id="1193502.SHALO_1882"/>
<evidence type="ECO:0000313" key="8">
    <source>
        <dbReference type="EMBL" id="AOO65653.1"/>
    </source>
</evidence>
<dbReference type="Pfam" id="PF01810">
    <property type="entry name" value="LysE"/>
    <property type="match status" value="1"/>
</dbReference>
<feature type="transmembrane region" description="Helical" evidence="7">
    <location>
        <begin position="6"/>
        <end position="29"/>
    </location>
</feature>
<comment type="subcellular location">
    <subcellularLocation>
        <location evidence="1">Cell membrane</location>
        <topology evidence="1">Multi-pass membrane protein</topology>
    </subcellularLocation>
</comment>
<keyword evidence="4 7" id="KW-0812">Transmembrane</keyword>
<dbReference type="PANTHER" id="PTHR30086:SF15">
    <property type="entry name" value="LEUCINE EFFLUX PROTEIN"/>
    <property type="match status" value="1"/>
</dbReference>
<sequence length="206" mass="22297">MFEIQNYYSFIVAIVLFQLIPGAGTIAILNATARNGVGAGMGAVFGTLLGDFVFMIAALAGLAALMQQNPFLFELLQYFGAAYLVWLGIGLLRAKIEPDSGKIEPKKSALVYFKQAFFVSITNPKVMLFFVAFFPLFLRPDATNVTLVAMILHVSLISLIYQALLVLLGNTLARKLKAFPLARTIATRLAGVALVGFGIKLASSNR</sequence>
<reference evidence="9" key="1">
    <citation type="submission" date="2016-08" db="EMBL/GenBank/DDBJ databases">
        <title>Complete genome sequence of the organohalide-respiring Epsilonproteobacterium Sulfurospirillum halorespirans.</title>
        <authorList>
            <person name="Goris T."/>
            <person name="Zimmermann J."/>
            <person name="Schenz B."/>
            <person name="Lemos M."/>
            <person name="Hackermueller J."/>
            <person name="Diekert G."/>
        </authorList>
    </citation>
    <scope>NUCLEOTIDE SEQUENCE [LARGE SCALE GENOMIC DNA]</scope>
    <source>
        <strain>DSM 13726</strain>
        <strain evidence="9">PCE-M2</strain>
    </source>
</reference>
<dbReference type="KEGG" id="shal:SHALO_1882"/>
<feature type="transmembrane region" description="Helical" evidence="7">
    <location>
        <begin position="41"/>
        <end position="63"/>
    </location>
</feature>
<accession>A0A1D7TKY7</accession>
<name>A0A1D7TKY7_9BACT</name>